<organism evidence="1 2">
    <name type="scientific">Vaccinium darrowii</name>
    <dbReference type="NCBI Taxonomy" id="229202"/>
    <lineage>
        <taxon>Eukaryota</taxon>
        <taxon>Viridiplantae</taxon>
        <taxon>Streptophyta</taxon>
        <taxon>Embryophyta</taxon>
        <taxon>Tracheophyta</taxon>
        <taxon>Spermatophyta</taxon>
        <taxon>Magnoliopsida</taxon>
        <taxon>eudicotyledons</taxon>
        <taxon>Gunneridae</taxon>
        <taxon>Pentapetalae</taxon>
        <taxon>asterids</taxon>
        <taxon>Ericales</taxon>
        <taxon>Ericaceae</taxon>
        <taxon>Vaccinioideae</taxon>
        <taxon>Vaccinieae</taxon>
        <taxon>Vaccinium</taxon>
    </lineage>
</organism>
<proteinExistence type="predicted"/>
<sequence length="197" mass="20644">MSQGSSLIILAGRPPLQPGMAAPPVMEQMVKCKVNAACSGNPVTVTLADSCLGCTGAAFHFDLSGTAFGAMAISGLAGQLRNAGTFPILVPCNYPGFSVTFVVDPGSNSYYFAVVIEFEDGHGNLSAVALRQANSNTWTSMQHSWGAVWKLNTGAYLQAPFSIKLTGDSGSTLVATNVIPAGWQTRQTYQSTVNFNV</sequence>
<dbReference type="Proteomes" id="UP000828048">
    <property type="component" value="Chromosome 12"/>
</dbReference>
<gene>
    <name evidence="1" type="ORF">Vadar_013416</name>
</gene>
<evidence type="ECO:0000313" key="2">
    <source>
        <dbReference type="Proteomes" id="UP000828048"/>
    </source>
</evidence>
<protein>
    <submittedName>
        <fullName evidence="1">Uncharacterized protein</fullName>
    </submittedName>
</protein>
<evidence type="ECO:0000313" key="1">
    <source>
        <dbReference type="EMBL" id="KAH7863109.1"/>
    </source>
</evidence>
<name>A0ACB7ZAX6_9ERIC</name>
<reference evidence="1 2" key="1">
    <citation type="journal article" date="2021" name="Hortic Res">
        <title>High-quality reference genome and annotation aids understanding of berry development for evergreen blueberry (Vaccinium darrowii).</title>
        <authorList>
            <person name="Yu J."/>
            <person name="Hulse-Kemp A.M."/>
            <person name="Babiker E."/>
            <person name="Staton M."/>
        </authorList>
    </citation>
    <scope>NUCLEOTIDE SEQUENCE [LARGE SCALE GENOMIC DNA]</scope>
    <source>
        <strain evidence="2">cv. NJ 8807/NJ 8810</strain>
        <tissue evidence="1">Young leaf</tissue>
    </source>
</reference>
<comment type="caution">
    <text evidence="1">The sequence shown here is derived from an EMBL/GenBank/DDBJ whole genome shotgun (WGS) entry which is preliminary data.</text>
</comment>
<keyword evidence="2" id="KW-1185">Reference proteome</keyword>
<accession>A0ACB7ZAX6</accession>
<dbReference type="EMBL" id="CM037162">
    <property type="protein sequence ID" value="KAH7863109.1"/>
    <property type="molecule type" value="Genomic_DNA"/>
</dbReference>